<comment type="function">
    <text evidence="12">Catalyzes the attachment of serine to tRNA(Ser). Is also able to aminoacylate tRNA(Sec) with serine, to form the misacylated tRNA L-seryl-tRNA(Sec), which will be further converted into selenocysteinyl-tRNA(Sec).</text>
</comment>
<dbReference type="GO" id="GO:0005524">
    <property type="term" value="F:ATP binding"/>
    <property type="evidence" value="ECO:0007669"/>
    <property type="project" value="UniProtKB-UniRule"/>
</dbReference>
<dbReference type="EMBL" id="JAGVWD010000004">
    <property type="protein sequence ID" value="MBS3057036.1"/>
    <property type="molecule type" value="Genomic_DNA"/>
</dbReference>
<dbReference type="HAMAP" id="MF_00176">
    <property type="entry name" value="Ser_tRNA_synth_type1"/>
    <property type="match status" value="1"/>
</dbReference>
<feature type="binding site" evidence="12 14">
    <location>
        <begin position="346"/>
        <end position="349"/>
    </location>
    <ligand>
        <name>ATP</name>
        <dbReference type="ChEBI" id="CHEBI:30616"/>
    </ligand>
</feature>
<dbReference type="GO" id="GO:0006434">
    <property type="term" value="P:seryl-tRNA aminoacylation"/>
    <property type="evidence" value="ECO:0007669"/>
    <property type="project" value="UniProtKB-UniRule"/>
</dbReference>
<reference evidence="18" key="2">
    <citation type="submission" date="2021-05" db="EMBL/GenBank/DDBJ databases">
        <title>Protein family content uncovers lineage relationships and bacterial pathway maintenance mechanisms in DPANN archaea.</title>
        <authorList>
            <person name="Castelle C.J."/>
            <person name="Meheust R."/>
            <person name="Jaffe A.L."/>
            <person name="Seitz K."/>
            <person name="Gong X."/>
            <person name="Baker B.J."/>
            <person name="Banfield J.F."/>
        </authorList>
    </citation>
    <scope>NUCLEOTIDE SEQUENCE</scope>
    <source>
        <strain evidence="18">RIFCSPHIGHO2_01_FULL_AR10_44_11</strain>
    </source>
</reference>
<dbReference type="EC" id="6.1.1.11" evidence="12"/>
<evidence type="ECO:0000256" key="9">
    <source>
        <dbReference type="ARBA" id="ARBA00023146"/>
    </source>
</evidence>
<evidence type="ECO:0000256" key="1">
    <source>
        <dbReference type="ARBA" id="ARBA00004496"/>
    </source>
</evidence>
<dbReference type="InterPro" id="IPR002314">
    <property type="entry name" value="aa-tRNA-synt_IIb"/>
</dbReference>
<feature type="binding site" evidence="13">
    <location>
        <position position="378"/>
    </location>
    <ligand>
        <name>L-serine</name>
        <dbReference type="ChEBI" id="CHEBI:33384"/>
    </ligand>
</feature>
<dbReference type="NCBIfam" id="TIGR00414">
    <property type="entry name" value="serS"/>
    <property type="match status" value="1"/>
</dbReference>
<name>A0A8T4L1Q7_9ARCH</name>
<evidence type="ECO:0000256" key="7">
    <source>
        <dbReference type="ARBA" id="ARBA00022840"/>
    </source>
</evidence>
<dbReference type="GO" id="GO:0004828">
    <property type="term" value="F:serine-tRNA ligase activity"/>
    <property type="evidence" value="ECO:0007669"/>
    <property type="project" value="UniProtKB-UniRule"/>
</dbReference>
<comment type="catalytic activity">
    <reaction evidence="11 12">
        <text>tRNA(Ser) + L-serine + ATP = L-seryl-tRNA(Ser) + AMP + diphosphate + H(+)</text>
        <dbReference type="Rhea" id="RHEA:12292"/>
        <dbReference type="Rhea" id="RHEA-COMP:9669"/>
        <dbReference type="Rhea" id="RHEA-COMP:9703"/>
        <dbReference type="ChEBI" id="CHEBI:15378"/>
        <dbReference type="ChEBI" id="CHEBI:30616"/>
        <dbReference type="ChEBI" id="CHEBI:33019"/>
        <dbReference type="ChEBI" id="CHEBI:33384"/>
        <dbReference type="ChEBI" id="CHEBI:78442"/>
        <dbReference type="ChEBI" id="CHEBI:78533"/>
        <dbReference type="ChEBI" id="CHEBI:456215"/>
        <dbReference type="EC" id="6.1.1.11"/>
    </reaction>
</comment>
<dbReference type="Gene3D" id="3.30.930.10">
    <property type="entry name" value="Bira Bifunctional Protein, Domain 2"/>
    <property type="match status" value="1"/>
</dbReference>
<comment type="catalytic activity">
    <reaction evidence="10 12">
        <text>tRNA(Sec) + L-serine + ATP = L-seryl-tRNA(Sec) + AMP + diphosphate + H(+)</text>
        <dbReference type="Rhea" id="RHEA:42580"/>
        <dbReference type="Rhea" id="RHEA-COMP:9742"/>
        <dbReference type="Rhea" id="RHEA-COMP:10128"/>
        <dbReference type="ChEBI" id="CHEBI:15378"/>
        <dbReference type="ChEBI" id="CHEBI:30616"/>
        <dbReference type="ChEBI" id="CHEBI:33019"/>
        <dbReference type="ChEBI" id="CHEBI:33384"/>
        <dbReference type="ChEBI" id="CHEBI:78442"/>
        <dbReference type="ChEBI" id="CHEBI:78533"/>
        <dbReference type="ChEBI" id="CHEBI:456215"/>
        <dbReference type="EC" id="6.1.1.11"/>
    </reaction>
</comment>
<dbReference type="PROSITE" id="PS50862">
    <property type="entry name" value="AA_TRNA_LIGASE_II"/>
    <property type="match status" value="1"/>
</dbReference>
<comment type="subunit">
    <text evidence="12">Homodimer. The tRNA molecule binds across the dimer.</text>
</comment>
<feature type="binding site" evidence="13">
    <location>
        <position position="259"/>
    </location>
    <ligand>
        <name>L-serine</name>
        <dbReference type="ChEBI" id="CHEBI:33384"/>
    </ligand>
</feature>
<keyword evidence="6 12" id="KW-0547">Nucleotide-binding</keyword>
<dbReference type="SUPFAM" id="SSF46589">
    <property type="entry name" value="tRNA-binding arm"/>
    <property type="match status" value="1"/>
</dbReference>
<evidence type="ECO:0000256" key="5">
    <source>
        <dbReference type="ARBA" id="ARBA00022598"/>
    </source>
</evidence>
<dbReference type="AlphaFoldDB" id="A0A8T4L1Q7"/>
<dbReference type="InterPro" id="IPR010978">
    <property type="entry name" value="tRNA-bd_arm"/>
</dbReference>
<dbReference type="Proteomes" id="UP000677687">
    <property type="component" value="Unassembled WGS sequence"/>
</dbReference>
<keyword evidence="5 12" id="KW-0436">Ligase</keyword>
<dbReference type="InterPro" id="IPR033729">
    <property type="entry name" value="SerRS_core"/>
</dbReference>
<feature type="binding site" evidence="12">
    <location>
        <begin position="228"/>
        <end position="230"/>
    </location>
    <ligand>
        <name>L-serine</name>
        <dbReference type="ChEBI" id="CHEBI:33384"/>
    </ligand>
</feature>
<comment type="caution">
    <text evidence="18">The sequence shown here is derived from an EMBL/GenBank/DDBJ whole genome shotgun (WGS) entry which is preliminary data.</text>
</comment>
<keyword evidence="9 12" id="KW-0030">Aminoacyl-tRNA synthetase</keyword>
<evidence type="ECO:0000256" key="4">
    <source>
        <dbReference type="ARBA" id="ARBA00022490"/>
    </source>
</evidence>
<evidence type="ECO:0000256" key="2">
    <source>
        <dbReference type="ARBA" id="ARBA00005045"/>
    </source>
</evidence>
<evidence type="ECO:0000256" key="6">
    <source>
        <dbReference type="ARBA" id="ARBA00022741"/>
    </source>
</evidence>
<dbReference type="InterPro" id="IPR042103">
    <property type="entry name" value="SerRS_1_N_sf"/>
</dbReference>
<protein>
    <recommendedName>
        <fullName evidence="12">Serine--tRNA ligase</fullName>
        <ecNumber evidence="12">6.1.1.11</ecNumber>
    </recommendedName>
    <alternativeName>
        <fullName evidence="12">Seryl-tRNA synthetase</fullName>
        <shortName evidence="12">SerRS</shortName>
    </alternativeName>
    <alternativeName>
        <fullName evidence="12">Seryl-tRNA(Ser/Sec) synthetase</fullName>
    </alternativeName>
</protein>
<dbReference type="GO" id="GO:0016260">
    <property type="term" value="P:selenocysteine biosynthetic process"/>
    <property type="evidence" value="ECO:0007669"/>
    <property type="project" value="UniProtKB-UniRule"/>
</dbReference>
<feature type="binding site" evidence="13">
    <location>
        <position position="228"/>
    </location>
    <ligand>
        <name>L-serine</name>
        <dbReference type="ChEBI" id="CHEBI:33384"/>
    </ligand>
</feature>
<keyword evidence="15" id="KW-0175">Coiled coil</keyword>
<feature type="coiled-coil region" evidence="15">
    <location>
        <begin position="44"/>
        <end position="102"/>
    </location>
</feature>
<dbReference type="Pfam" id="PF00587">
    <property type="entry name" value="tRNA-synt_2b"/>
    <property type="match status" value="1"/>
</dbReference>
<sequence length="449" mass="50410">MLDMDLIRKNPALVKKGLQSRGYNADIDGLSGKDSEWKSLKEQADALRHRRNVLSAEIKELILKKADAAQKIAEVKIIPEQIKSLEVQADALKGQIDAITKTLPNLPDASVPKGAGPEDNKVVKQHGKIPKLKFKPKDHVELGKELDILDLERSAKLAGAGFYVFKGLGATLERALINFMLDFHTKDGWTEVFPPELVNEKTMFGTGQLPKFENDLFKTREGFYLIPTAEVPLTNLHAAEVLNPKGLPKRYCAYTPCFRTEAGKHGEATRGIFRLHQFDKVEMVVICKQEDSPKELEAMRARAEKLLELLEVPYRTILLCTGDMGFASAKTYDIECYAAAMSRYLETSSCSDCKDFQARRMNTKYFTPEGTKFVHTLNGSGLALPRLMIALLENNQQPDGSIKIPKVLVPYMRGIKEIRKALPIPEKDKGKKPKARKQKKKAKPKKKHN</sequence>
<dbReference type="Gene3D" id="1.10.287.40">
    <property type="entry name" value="Serine-tRNA synthetase, tRNA binding domain"/>
    <property type="match status" value="1"/>
</dbReference>
<organism evidence="18 19">
    <name type="scientific">Candidatus Iainarchaeum sp</name>
    <dbReference type="NCBI Taxonomy" id="3101447"/>
    <lineage>
        <taxon>Archaea</taxon>
        <taxon>Candidatus Iainarchaeota</taxon>
        <taxon>Candidatus Iainarchaeia</taxon>
        <taxon>Candidatus Iainarchaeales</taxon>
        <taxon>Candidatus Iainarchaeaceae</taxon>
        <taxon>Candidatus Iainarchaeum</taxon>
    </lineage>
</organism>
<feature type="binding site" evidence="12 14">
    <location>
        <begin position="259"/>
        <end position="261"/>
    </location>
    <ligand>
        <name>ATP</name>
        <dbReference type="ChEBI" id="CHEBI:30616"/>
    </ligand>
</feature>
<proteinExistence type="inferred from homology"/>
<dbReference type="InterPro" id="IPR002317">
    <property type="entry name" value="Ser-tRNA-ligase_type_1"/>
</dbReference>
<evidence type="ECO:0000256" key="16">
    <source>
        <dbReference type="SAM" id="MobiDB-lite"/>
    </source>
</evidence>
<evidence type="ECO:0000256" key="15">
    <source>
        <dbReference type="SAM" id="Coils"/>
    </source>
</evidence>
<dbReference type="InterPro" id="IPR006195">
    <property type="entry name" value="aa-tRNA-synth_II"/>
</dbReference>
<dbReference type="PRINTS" id="PR00981">
    <property type="entry name" value="TRNASYNTHSER"/>
</dbReference>
<dbReference type="PANTHER" id="PTHR43697">
    <property type="entry name" value="SERYL-TRNA SYNTHETASE"/>
    <property type="match status" value="1"/>
</dbReference>
<comment type="similarity">
    <text evidence="3 12">Belongs to the class-II aminoacyl-tRNA synthetase family. Type-1 seryl-tRNA synthetase subfamily.</text>
</comment>
<comment type="subcellular location">
    <subcellularLocation>
        <location evidence="1 12">Cytoplasm</location>
    </subcellularLocation>
</comment>
<feature type="binding site" evidence="12">
    <location>
        <position position="380"/>
    </location>
    <ligand>
        <name>L-serine</name>
        <dbReference type="ChEBI" id="CHEBI:33384"/>
    </ligand>
</feature>
<evidence type="ECO:0000256" key="13">
    <source>
        <dbReference type="PIRSR" id="PIRSR001529-1"/>
    </source>
</evidence>
<dbReference type="Pfam" id="PF02403">
    <property type="entry name" value="Seryl_tRNA_N"/>
    <property type="match status" value="1"/>
</dbReference>
<evidence type="ECO:0000256" key="10">
    <source>
        <dbReference type="ARBA" id="ARBA00047929"/>
    </source>
</evidence>
<accession>A0A8T4L1Q7</accession>
<feature type="compositionally biased region" description="Basic residues" evidence="16">
    <location>
        <begin position="430"/>
        <end position="449"/>
    </location>
</feature>
<dbReference type="InterPro" id="IPR045864">
    <property type="entry name" value="aa-tRNA-synth_II/BPL/LPL"/>
</dbReference>
<gene>
    <name evidence="12 18" type="primary">serS</name>
    <name evidence="18" type="ORF">J4415_00220</name>
</gene>
<feature type="region of interest" description="Disordered" evidence="16">
    <location>
        <begin position="420"/>
        <end position="449"/>
    </location>
</feature>
<evidence type="ECO:0000256" key="11">
    <source>
        <dbReference type="ARBA" id="ARBA00048823"/>
    </source>
</evidence>
<evidence type="ECO:0000256" key="12">
    <source>
        <dbReference type="HAMAP-Rule" id="MF_00176"/>
    </source>
</evidence>
<evidence type="ECO:0000256" key="8">
    <source>
        <dbReference type="ARBA" id="ARBA00022917"/>
    </source>
</evidence>
<evidence type="ECO:0000256" key="3">
    <source>
        <dbReference type="ARBA" id="ARBA00010728"/>
    </source>
</evidence>
<evidence type="ECO:0000256" key="14">
    <source>
        <dbReference type="PIRSR" id="PIRSR001529-2"/>
    </source>
</evidence>
<keyword evidence="8 12" id="KW-0648">Protein biosynthesis</keyword>
<feature type="binding site" evidence="12 13">
    <location>
        <position position="282"/>
    </location>
    <ligand>
        <name>L-serine</name>
        <dbReference type="ChEBI" id="CHEBI:33384"/>
    </ligand>
</feature>
<comment type="pathway">
    <text evidence="2 12">Aminoacyl-tRNA biosynthesis; selenocysteinyl-tRNA(Sec) biosynthesis; L-seryl-tRNA(Sec) from L-serine and tRNA(Sec): step 1/1.</text>
</comment>
<reference evidence="18" key="1">
    <citation type="submission" date="2021-03" db="EMBL/GenBank/DDBJ databases">
        <authorList>
            <person name="Jaffe A."/>
        </authorList>
    </citation>
    <scope>NUCLEOTIDE SEQUENCE</scope>
    <source>
        <strain evidence="18">RIFCSPHIGHO2_01_FULL_AR10_44_11</strain>
    </source>
</reference>
<dbReference type="PIRSF" id="PIRSF001529">
    <property type="entry name" value="Ser-tRNA-synth_IIa"/>
    <property type="match status" value="1"/>
</dbReference>
<dbReference type="GO" id="GO:0005737">
    <property type="term" value="C:cytoplasm"/>
    <property type="evidence" value="ECO:0007669"/>
    <property type="project" value="UniProtKB-SubCell"/>
</dbReference>
<feature type="compositionally biased region" description="Basic and acidic residues" evidence="16">
    <location>
        <begin position="420"/>
        <end position="429"/>
    </location>
</feature>
<evidence type="ECO:0000259" key="17">
    <source>
        <dbReference type="PROSITE" id="PS50862"/>
    </source>
</evidence>
<dbReference type="CDD" id="cd00770">
    <property type="entry name" value="SerRS_core"/>
    <property type="match status" value="1"/>
</dbReference>
<comment type="caution">
    <text evidence="12">Lacks conserved residue(s) required for the propagation of feature annotation.</text>
</comment>
<evidence type="ECO:0000313" key="18">
    <source>
        <dbReference type="EMBL" id="MBS3057036.1"/>
    </source>
</evidence>
<comment type="domain">
    <text evidence="12">Consists of two distinct domains, a catalytic core and a N-terminal extension that is involved in tRNA binding.</text>
</comment>
<keyword evidence="7 12" id="KW-0067">ATP-binding</keyword>
<feature type="domain" description="Aminoacyl-transfer RNA synthetases class-II family profile" evidence="17">
    <location>
        <begin position="138"/>
        <end position="405"/>
    </location>
</feature>
<dbReference type="PANTHER" id="PTHR43697:SF1">
    <property type="entry name" value="SERINE--TRNA LIGASE"/>
    <property type="match status" value="1"/>
</dbReference>
<dbReference type="SUPFAM" id="SSF55681">
    <property type="entry name" value="Class II aaRS and biotin synthetases"/>
    <property type="match status" value="1"/>
</dbReference>
<dbReference type="InterPro" id="IPR015866">
    <property type="entry name" value="Ser-tRNA-synth_1_N"/>
</dbReference>
<evidence type="ECO:0000313" key="19">
    <source>
        <dbReference type="Proteomes" id="UP000677687"/>
    </source>
</evidence>
<keyword evidence="4 12" id="KW-0963">Cytoplasm</keyword>